<feature type="transmembrane region" description="Helical" evidence="1">
    <location>
        <begin position="198"/>
        <end position="222"/>
    </location>
</feature>
<sequence>MKLRIATAAQGVHWVRDGFAAFRQQPIALTSLFFFCFLVLGIVGAVPVIGFVLTFGLVPLFSLCMMLGGALTMQGQKPTLPVVLQALRMDLAQRKSFVILGALFVLGLLLAVGLSTLFDGGEFARMFILGEQIKQEALTQSGVQLSALTMTVMYLALTAIFWHAPGLVYWHRVPAVKALFFSVVACMRNIGAFATYGLVWLAVNMGALIALSLLGGLVASVAGVAGGAIVLIAGSLVLSVVYFVSVVFSFRDCFEAPEQSAALPADPSE</sequence>
<evidence type="ECO:0000313" key="2">
    <source>
        <dbReference type="EMBL" id="MBB6577830.1"/>
    </source>
</evidence>
<keyword evidence="1" id="KW-0472">Membrane</keyword>
<gene>
    <name evidence="2" type="ORF">HNP33_001888</name>
</gene>
<accession>A0ABR6RFA1</accession>
<dbReference type="EMBL" id="JACHKZ010000009">
    <property type="protein sequence ID" value="MBB6577830.1"/>
    <property type="molecule type" value="Genomic_DNA"/>
</dbReference>
<feature type="transmembrane region" description="Helical" evidence="1">
    <location>
        <begin position="228"/>
        <end position="250"/>
    </location>
</feature>
<evidence type="ECO:0000313" key="3">
    <source>
        <dbReference type="Proteomes" id="UP000562492"/>
    </source>
</evidence>
<reference evidence="2 3" key="1">
    <citation type="submission" date="2020-08" db="EMBL/GenBank/DDBJ databases">
        <title>Functional genomics of gut bacteria from endangered species of beetles.</title>
        <authorList>
            <person name="Carlos-Shanley C."/>
        </authorList>
    </citation>
    <scope>NUCLEOTIDE SEQUENCE [LARGE SCALE GENOMIC DNA]</scope>
    <source>
        <strain evidence="2 3">S00124</strain>
    </source>
</reference>
<keyword evidence="1" id="KW-1133">Transmembrane helix</keyword>
<evidence type="ECO:0000256" key="1">
    <source>
        <dbReference type="SAM" id="Phobius"/>
    </source>
</evidence>
<proteinExistence type="predicted"/>
<comment type="caution">
    <text evidence="2">The sequence shown here is derived from an EMBL/GenBank/DDBJ whole genome shotgun (WGS) entry which is preliminary data.</text>
</comment>
<feature type="transmembrane region" description="Helical" evidence="1">
    <location>
        <begin position="142"/>
        <end position="162"/>
    </location>
</feature>
<dbReference type="Proteomes" id="UP000562492">
    <property type="component" value="Unassembled WGS sequence"/>
</dbReference>
<dbReference type="InterPro" id="IPR047798">
    <property type="entry name" value="BPSS1780-like"/>
</dbReference>
<dbReference type="NCBIfam" id="NF041043">
    <property type="entry name" value="BPSS1780_fam"/>
    <property type="match status" value="1"/>
</dbReference>
<protein>
    <submittedName>
        <fullName evidence="2">ABC-type transport system involved in multi-copper enzyme maturation permease subunit</fullName>
    </submittedName>
</protein>
<dbReference type="RefSeq" id="WP_184707664.1">
    <property type="nucleotide sequence ID" value="NZ_JACHKZ010000009.1"/>
</dbReference>
<keyword evidence="3" id="KW-1185">Reference proteome</keyword>
<keyword evidence="1" id="KW-0812">Transmembrane</keyword>
<feature type="transmembrane region" description="Helical" evidence="1">
    <location>
        <begin position="32"/>
        <end position="58"/>
    </location>
</feature>
<name>A0ABR6RFA1_9BURK</name>
<organism evidence="2 3">
    <name type="scientific">Comamonas odontotermitis</name>
    <dbReference type="NCBI Taxonomy" id="379895"/>
    <lineage>
        <taxon>Bacteria</taxon>
        <taxon>Pseudomonadati</taxon>
        <taxon>Pseudomonadota</taxon>
        <taxon>Betaproteobacteria</taxon>
        <taxon>Burkholderiales</taxon>
        <taxon>Comamonadaceae</taxon>
        <taxon>Comamonas</taxon>
    </lineage>
</organism>
<feature type="transmembrane region" description="Helical" evidence="1">
    <location>
        <begin position="97"/>
        <end position="121"/>
    </location>
</feature>